<accession>A0A5C3EJZ5</accession>
<feature type="compositionally biased region" description="Pro residues" evidence="1">
    <location>
        <begin position="103"/>
        <end position="119"/>
    </location>
</feature>
<dbReference type="OrthoDB" id="2548233at2759"/>
<dbReference type="Proteomes" id="UP000324022">
    <property type="component" value="Unassembled WGS sequence"/>
</dbReference>
<feature type="compositionally biased region" description="Polar residues" evidence="1">
    <location>
        <begin position="64"/>
        <end position="77"/>
    </location>
</feature>
<dbReference type="InterPro" id="IPR023213">
    <property type="entry name" value="CAT-like_dom_sf"/>
</dbReference>
<evidence type="ECO:0000313" key="3">
    <source>
        <dbReference type="Proteomes" id="UP000324022"/>
    </source>
</evidence>
<reference evidence="2 3" key="1">
    <citation type="submission" date="2018-03" db="EMBL/GenBank/DDBJ databases">
        <authorList>
            <person name="Guldener U."/>
        </authorList>
    </citation>
    <scope>NUCLEOTIDE SEQUENCE [LARGE SCALE GENOMIC DNA]</scope>
    <source>
        <strain evidence="2 3">NBRC100155</strain>
    </source>
</reference>
<sequence length="756" mass="84684">MNTLKNHFSTHSLRNKYTDHTKLSPTPPPPADSSITLDSKIPTNAKMKTLKRYTSYLSIRMPTRKNSTVSLRTSSDISLGEPSLTLTPSATSCTFSSSSEAASPPPTSSNEPPPKPAFAPPASTSEYRWNHLCSPHGRKVWWRNVDSMANFILHWQKRFHQHGDMFGSCTLSLSSPSERLHLTTAQLRESIRRLRYNHPTVALRLAKRSELDIEPLPIPPFLESKVDLQVALVYDIVESEKEVEAWLDNVLIVHSEERIASEEKEFSAILQSATAEGVPGRDRLRIHYWPAAEDVDARVMVEQSHSVSEGIGTMLVFDLLLRSISSVLSLAETTPFSWGSEVVRLEPALQDAIASPPPTWEVGKAELKAVQKVNGDRMNGKATPPNALDKLGNKIVGVTLSGHSSRHPIRSQFLNKPLVSLCRGVAEKGDMLPLGLLPQTGHPFTGQRSHTAFISDSLNPQQTKTLLSLLKQQGLTLAPFLEACAHMSTMWTRKHRGLVPNPQKDKNKGFDNPDRILGSFSNAISKRDTLKPEYCRYLGLCMSGFPTKIACGSATWSTISQDSTTPSQTDARDPLPKVAQQDVETLFALTRTLADQYKQGRENPDWLRYDKALMFETMQTEYLFLRDEAHYPSMPWLSSVGRLENVFSGTYPLATPKDEEQEKDTIPKLEAHNMRLLGRVGIRQPILHVYTFRMQTTIQLSFAEWLYMPANSDGRKLHSNTKGKKGQGEQEERQNILQFWLQVYRSLIDAVVANTA</sequence>
<feature type="region of interest" description="Disordered" evidence="1">
    <location>
        <begin position="64"/>
        <end position="121"/>
    </location>
</feature>
<dbReference type="Gene3D" id="3.30.559.10">
    <property type="entry name" value="Chloramphenicol acetyltransferase-like domain"/>
    <property type="match status" value="1"/>
</dbReference>
<feature type="region of interest" description="Disordered" evidence="1">
    <location>
        <begin position="1"/>
        <end position="38"/>
    </location>
</feature>
<feature type="compositionally biased region" description="Low complexity" evidence="1">
    <location>
        <begin position="87"/>
        <end position="102"/>
    </location>
</feature>
<protein>
    <submittedName>
        <fullName evidence="2">Uncharacterized protein</fullName>
    </submittedName>
</protein>
<dbReference type="AlphaFoldDB" id="A0A5C3EJZ5"/>
<evidence type="ECO:0000256" key="1">
    <source>
        <dbReference type="SAM" id="MobiDB-lite"/>
    </source>
</evidence>
<dbReference type="PANTHER" id="PTHR42034:SF1">
    <property type="entry name" value="CONDENSATION DOMAIN-CONTAINING PROTEIN"/>
    <property type="match status" value="1"/>
</dbReference>
<keyword evidence="3" id="KW-1185">Reference proteome</keyword>
<dbReference type="PANTHER" id="PTHR42034">
    <property type="entry name" value="CHROMOSOME 7, WHOLE GENOME SHOTGUN SEQUENCE-RELATED"/>
    <property type="match status" value="1"/>
</dbReference>
<organism evidence="2 3">
    <name type="scientific">Ustilago trichophora</name>
    <dbReference type="NCBI Taxonomy" id="86804"/>
    <lineage>
        <taxon>Eukaryota</taxon>
        <taxon>Fungi</taxon>
        <taxon>Dikarya</taxon>
        <taxon>Basidiomycota</taxon>
        <taxon>Ustilaginomycotina</taxon>
        <taxon>Ustilaginomycetes</taxon>
        <taxon>Ustilaginales</taxon>
        <taxon>Ustilaginaceae</taxon>
        <taxon>Ustilago</taxon>
    </lineage>
</organism>
<evidence type="ECO:0000313" key="2">
    <source>
        <dbReference type="EMBL" id="SPO29851.1"/>
    </source>
</evidence>
<gene>
    <name evidence="2" type="ORF">UTRI_06123_B</name>
</gene>
<name>A0A5C3EJZ5_9BASI</name>
<dbReference type="EMBL" id="OOIN01000030">
    <property type="protein sequence ID" value="SPO29851.1"/>
    <property type="molecule type" value="Genomic_DNA"/>
</dbReference>
<feature type="compositionally biased region" description="Polar residues" evidence="1">
    <location>
        <begin position="1"/>
        <end position="12"/>
    </location>
</feature>
<proteinExistence type="predicted"/>